<proteinExistence type="predicted"/>
<comment type="caution">
    <text evidence="1">The sequence shown here is derived from an EMBL/GenBank/DDBJ whole genome shotgun (WGS) entry which is preliminary data.</text>
</comment>
<protein>
    <submittedName>
        <fullName evidence="1">Uncharacterized protein</fullName>
    </submittedName>
</protein>
<accession>A0AAV0BHV1</accession>
<evidence type="ECO:0000313" key="1">
    <source>
        <dbReference type="EMBL" id="CAH7685650.1"/>
    </source>
</evidence>
<name>A0AAV0BHV1_PHAPC</name>
<dbReference type="AlphaFoldDB" id="A0AAV0BHV1"/>
<dbReference type="EMBL" id="CALTRL010005740">
    <property type="protein sequence ID" value="CAH7685650.1"/>
    <property type="molecule type" value="Genomic_DNA"/>
</dbReference>
<keyword evidence="2" id="KW-1185">Reference proteome</keyword>
<sequence>MRLDTHYEGKSVIGTITARPSNYSSCFGKPGSTTVGQPPASKENGFNLIVNELNKKAKSGLHLTSKQIKEQFKTYQSRYGKAKKESSSTGFGLTEEDQSKGIITISQKLNLMCPCYEQIDHIFGSLCHNRGTPGTITGILSVLLTGHREMNKEAQKI</sequence>
<gene>
    <name evidence="1" type="ORF">PPACK8108_LOCUS20218</name>
</gene>
<evidence type="ECO:0000313" key="2">
    <source>
        <dbReference type="Proteomes" id="UP001153365"/>
    </source>
</evidence>
<organism evidence="1 2">
    <name type="scientific">Phakopsora pachyrhizi</name>
    <name type="common">Asian soybean rust disease fungus</name>
    <dbReference type="NCBI Taxonomy" id="170000"/>
    <lineage>
        <taxon>Eukaryota</taxon>
        <taxon>Fungi</taxon>
        <taxon>Dikarya</taxon>
        <taxon>Basidiomycota</taxon>
        <taxon>Pucciniomycotina</taxon>
        <taxon>Pucciniomycetes</taxon>
        <taxon>Pucciniales</taxon>
        <taxon>Phakopsoraceae</taxon>
        <taxon>Phakopsora</taxon>
    </lineage>
</organism>
<dbReference type="Proteomes" id="UP001153365">
    <property type="component" value="Unassembled WGS sequence"/>
</dbReference>
<reference evidence="1" key="1">
    <citation type="submission" date="2022-06" db="EMBL/GenBank/DDBJ databases">
        <authorList>
            <consortium name="SYNGENTA / RWTH Aachen University"/>
        </authorList>
    </citation>
    <scope>NUCLEOTIDE SEQUENCE</scope>
</reference>